<protein>
    <recommendedName>
        <fullName evidence="3">Methyltransferase</fullName>
    </recommendedName>
</protein>
<dbReference type="STRING" id="1349421.OI18_04360"/>
<proteinExistence type="predicted"/>
<evidence type="ECO:0008006" key="3">
    <source>
        <dbReference type="Google" id="ProtNLM"/>
    </source>
</evidence>
<gene>
    <name evidence="1" type="ORF">OI18_04360</name>
</gene>
<evidence type="ECO:0000313" key="2">
    <source>
        <dbReference type="Proteomes" id="UP000031408"/>
    </source>
</evidence>
<dbReference type="Proteomes" id="UP000031408">
    <property type="component" value="Unassembled WGS sequence"/>
</dbReference>
<dbReference type="RefSeq" id="WP_082037851.1">
    <property type="nucleotide sequence ID" value="NZ_JSVC01000004.1"/>
</dbReference>
<organism evidence="1 2">
    <name type="scientific">Flavihumibacter solisilvae</name>
    <dbReference type="NCBI Taxonomy" id="1349421"/>
    <lineage>
        <taxon>Bacteria</taxon>
        <taxon>Pseudomonadati</taxon>
        <taxon>Bacteroidota</taxon>
        <taxon>Chitinophagia</taxon>
        <taxon>Chitinophagales</taxon>
        <taxon>Chitinophagaceae</taxon>
        <taxon>Flavihumibacter</taxon>
    </lineage>
</organism>
<evidence type="ECO:0000313" key="1">
    <source>
        <dbReference type="EMBL" id="KIC95866.1"/>
    </source>
</evidence>
<dbReference type="EMBL" id="JSVC01000004">
    <property type="protein sequence ID" value="KIC95866.1"/>
    <property type="molecule type" value="Genomic_DNA"/>
</dbReference>
<dbReference type="OrthoDB" id="9784229at2"/>
<dbReference type="PANTHER" id="PTHR14614">
    <property type="entry name" value="HEPATOCELLULAR CARCINOMA-ASSOCIATED ANTIGEN"/>
    <property type="match status" value="1"/>
</dbReference>
<name>A0A0C1L8D6_9BACT</name>
<dbReference type="SUPFAM" id="SSF53335">
    <property type="entry name" value="S-adenosyl-L-methionine-dependent methyltransferases"/>
    <property type="match status" value="1"/>
</dbReference>
<dbReference type="Gene3D" id="3.40.50.150">
    <property type="entry name" value="Vaccinia Virus protein VP39"/>
    <property type="match status" value="1"/>
</dbReference>
<dbReference type="AlphaFoldDB" id="A0A0C1L8D6"/>
<accession>A0A0C1L8D6</accession>
<dbReference type="InterPro" id="IPR029063">
    <property type="entry name" value="SAM-dependent_MTases_sf"/>
</dbReference>
<dbReference type="PANTHER" id="PTHR14614:SF130">
    <property type="entry name" value="PROTEIN-LYSINE N-METHYLTRANSFERASE EEF2KMT"/>
    <property type="match status" value="1"/>
</dbReference>
<comment type="caution">
    <text evidence="1">The sequence shown here is derived from an EMBL/GenBank/DDBJ whole genome shotgun (WGS) entry which is preliminary data.</text>
</comment>
<reference evidence="1 2" key="1">
    <citation type="submission" date="2014-11" db="EMBL/GenBank/DDBJ databases">
        <title>Genome sequence of Flavihumibacter solisilvae 3-3.</title>
        <authorList>
            <person name="Zhou G."/>
            <person name="Li M."/>
            <person name="Wang G."/>
        </authorList>
    </citation>
    <scope>NUCLEOTIDE SEQUENCE [LARGE SCALE GENOMIC DNA]</scope>
    <source>
        <strain evidence="1 2">3-3</strain>
    </source>
</reference>
<dbReference type="InterPro" id="IPR019410">
    <property type="entry name" value="Methyltransf_16"/>
</dbReference>
<sequence length="230" mass="25491">MPLTINRFAGTTSIILAFSLPVIIERVSLSSHTVQLVVPDQDAIKDRYQREMAAGSSPQFPYWSRIWPSAVAMALHLEENLQLVRNMKVLELAAGLGLPSVFAARYAREIVCSDYNEEATDVIRMSAELNGLAGLHTAVIDWNCLSFDYDPDLLLLSDVNYEPASFPALSSLVLHFLERGKTIVLTTPQRLMAKTFIETVSRWCVHQSEILVKDTNGIITPISVMELGAG</sequence>
<dbReference type="Pfam" id="PF10294">
    <property type="entry name" value="Methyltransf_16"/>
    <property type="match status" value="1"/>
</dbReference>
<keyword evidence="2" id="KW-1185">Reference proteome</keyword>